<feature type="transmembrane region" description="Helical" evidence="8">
    <location>
        <begin position="64"/>
        <end position="89"/>
    </location>
</feature>
<dbReference type="AlphaFoldDB" id="U4KLL6"/>
<organism evidence="9 10">
    <name type="scientific">Alteracholeplasma palmae (strain ATCC 49389 / J233)</name>
    <name type="common">Acholeplasma palmae</name>
    <dbReference type="NCBI Taxonomy" id="1318466"/>
    <lineage>
        <taxon>Bacteria</taxon>
        <taxon>Bacillati</taxon>
        <taxon>Mycoplasmatota</taxon>
        <taxon>Mollicutes</taxon>
        <taxon>Acholeplasmatales</taxon>
        <taxon>Acholeplasmataceae</taxon>
        <taxon>Acholeplasma</taxon>
    </lineage>
</organism>
<keyword evidence="6" id="KW-0811">Translocation</keyword>
<dbReference type="HOGENOM" id="CLU_1860827_0_0_14"/>
<accession>U4KLL6</accession>
<gene>
    <name evidence="9" type="ORF">BN85412820</name>
</gene>
<dbReference type="Pfam" id="PF00584">
    <property type="entry name" value="SecE"/>
    <property type="match status" value="1"/>
</dbReference>
<keyword evidence="10" id="KW-1185">Reference proteome</keyword>
<dbReference type="GO" id="GO:0016020">
    <property type="term" value="C:membrane"/>
    <property type="evidence" value="ECO:0007669"/>
    <property type="project" value="UniProtKB-SubCell"/>
</dbReference>
<proteinExistence type="predicted"/>
<dbReference type="InterPro" id="IPR005807">
    <property type="entry name" value="SecE_bac"/>
</dbReference>
<dbReference type="GO" id="GO:0009306">
    <property type="term" value="P:protein secretion"/>
    <property type="evidence" value="ECO:0007669"/>
    <property type="project" value="InterPro"/>
</dbReference>
<keyword evidence="7 8" id="KW-0472">Membrane</keyword>
<dbReference type="GO" id="GO:0006605">
    <property type="term" value="P:protein targeting"/>
    <property type="evidence" value="ECO:0007669"/>
    <property type="project" value="InterPro"/>
</dbReference>
<keyword evidence="4" id="KW-0653">Protein transport</keyword>
<dbReference type="GO" id="GO:0008320">
    <property type="term" value="F:protein transmembrane transporter activity"/>
    <property type="evidence" value="ECO:0007669"/>
    <property type="project" value="InterPro"/>
</dbReference>
<sequence length="136" mass="15173">MAIKKKEQETKSKLLEVLKTEYRWESLVLALLAILTMGLAVLLINGTLQITGFPIIGESPNDKIFAWSVLVVALLGLALVIYPFFLPAIPELKKISWPTVKKMAGYTFRVVLFTGILTFIIVAFDIIIVNVIRILA</sequence>
<dbReference type="Gene3D" id="1.20.5.1030">
    <property type="entry name" value="Preprotein translocase secy subunit"/>
    <property type="match status" value="1"/>
</dbReference>
<dbReference type="NCBIfam" id="TIGR00964">
    <property type="entry name" value="secE_bact"/>
    <property type="match status" value="1"/>
</dbReference>
<dbReference type="STRING" id="1318466.BN85412820"/>
<evidence type="ECO:0000313" key="9">
    <source>
        <dbReference type="EMBL" id="CCV64859.1"/>
    </source>
</evidence>
<feature type="transmembrane region" description="Helical" evidence="8">
    <location>
        <begin position="110"/>
        <end position="135"/>
    </location>
</feature>
<name>U4KLL6_ALTPJ</name>
<comment type="subcellular location">
    <subcellularLocation>
        <location evidence="1">Membrane</location>
    </subcellularLocation>
</comment>
<evidence type="ECO:0000256" key="6">
    <source>
        <dbReference type="ARBA" id="ARBA00023010"/>
    </source>
</evidence>
<evidence type="ECO:0000256" key="2">
    <source>
        <dbReference type="ARBA" id="ARBA00022448"/>
    </source>
</evidence>
<evidence type="ECO:0000256" key="3">
    <source>
        <dbReference type="ARBA" id="ARBA00022692"/>
    </source>
</evidence>
<keyword evidence="3 8" id="KW-0812">Transmembrane</keyword>
<evidence type="ECO:0000256" key="5">
    <source>
        <dbReference type="ARBA" id="ARBA00022989"/>
    </source>
</evidence>
<dbReference type="InterPro" id="IPR001901">
    <property type="entry name" value="Translocase_SecE/Sec61-g"/>
</dbReference>
<evidence type="ECO:0000256" key="4">
    <source>
        <dbReference type="ARBA" id="ARBA00022927"/>
    </source>
</evidence>
<evidence type="ECO:0000256" key="7">
    <source>
        <dbReference type="ARBA" id="ARBA00023136"/>
    </source>
</evidence>
<keyword evidence="2" id="KW-0813">Transport</keyword>
<dbReference type="InterPro" id="IPR038379">
    <property type="entry name" value="SecE_sf"/>
</dbReference>
<reference evidence="9 10" key="1">
    <citation type="journal article" date="2013" name="J. Mol. Microbiol. Biotechnol.">
        <title>Analysis of the Complete Genomes of Acholeplasma brassicae , A. palmae and A. laidlawii and Their Comparison to the Obligate Parasites from ' Candidatus Phytoplasma'.</title>
        <authorList>
            <person name="Kube M."/>
            <person name="Siewert C."/>
            <person name="Migdoll A.M."/>
            <person name="Duduk B."/>
            <person name="Holz S."/>
            <person name="Rabus R."/>
            <person name="Seemuller E."/>
            <person name="Mitrovic J."/>
            <person name="Muller I."/>
            <person name="Buttner C."/>
            <person name="Reinhardt R."/>
        </authorList>
    </citation>
    <scope>NUCLEOTIDE SEQUENCE [LARGE SCALE GENOMIC DNA]</scope>
    <source>
        <strain evidence="9 10">J233</strain>
    </source>
</reference>
<protein>
    <recommendedName>
        <fullName evidence="11">Preprotein translocase subunit SecE</fullName>
    </recommendedName>
</protein>
<dbReference type="EMBL" id="FO681347">
    <property type="protein sequence ID" value="CCV64859.1"/>
    <property type="molecule type" value="Genomic_DNA"/>
</dbReference>
<dbReference type="RefSeq" id="WP_030003742.1">
    <property type="nucleotide sequence ID" value="NC_022538.1"/>
</dbReference>
<dbReference type="Proteomes" id="UP000032740">
    <property type="component" value="Chromosome"/>
</dbReference>
<feature type="transmembrane region" description="Helical" evidence="8">
    <location>
        <begin position="21"/>
        <end position="44"/>
    </location>
</feature>
<dbReference type="OrthoDB" id="384779at2"/>
<evidence type="ECO:0000256" key="8">
    <source>
        <dbReference type="SAM" id="Phobius"/>
    </source>
</evidence>
<dbReference type="KEGG" id="apal:BN85412820"/>
<evidence type="ECO:0008006" key="11">
    <source>
        <dbReference type="Google" id="ProtNLM"/>
    </source>
</evidence>
<evidence type="ECO:0000256" key="1">
    <source>
        <dbReference type="ARBA" id="ARBA00004370"/>
    </source>
</evidence>
<evidence type="ECO:0000313" key="10">
    <source>
        <dbReference type="Proteomes" id="UP000032740"/>
    </source>
</evidence>
<keyword evidence="5 8" id="KW-1133">Transmembrane helix</keyword>
<dbReference type="GO" id="GO:0006886">
    <property type="term" value="P:intracellular protein transport"/>
    <property type="evidence" value="ECO:0007669"/>
    <property type="project" value="InterPro"/>
</dbReference>